<name>A0A917H4B4_9BACT</name>
<comment type="caution">
    <text evidence="1">The sequence shown here is derived from an EMBL/GenBank/DDBJ whole genome shotgun (WGS) entry which is preliminary data.</text>
</comment>
<gene>
    <name evidence="1" type="ORF">GCM10011585_06380</name>
</gene>
<keyword evidence="2" id="KW-1185">Reference proteome</keyword>
<sequence length="99" mass="10291">MGSGVGAREAEDLVAVADELGNEGGADEAGGSGDEDTHEVYSFLLLLSRCGVEDVRSGLGVRSFGLIVRRAAADWGGFKGKYRGLSTAACDKAARLRSR</sequence>
<dbReference type="AlphaFoldDB" id="A0A917H4B4"/>
<accession>A0A917H4B4</accession>
<proteinExistence type="predicted"/>
<evidence type="ECO:0000313" key="1">
    <source>
        <dbReference type="EMBL" id="GGG67205.1"/>
    </source>
</evidence>
<evidence type="ECO:0000313" key="2">
    <source>
        <dbReference type="Proteomes" id="UP000647241"/>
    </source>
</evidence>
<protein>
    <submittedName>
        <fullName evidence="1">Uncharacterized protein</fullName>
    </submittedName>
</protein>
<reference evidence="1" key="1">
    <citation type="journal article" date="2014" name="Int. J. Syst. Evol. Microbiol.">
        <title>Complete genome sequence of Corynebacterium casei LMG S-19264T (=DSM 44701T), isolated from a smear-ripened cheese.</title>
        <authorList>
            <consortium name="US DOE Joint Genome Institute (JGI-PGF)"/>
            <person name="Walter F."/>
            <person name="Albersmeier A."/>
            <person name="Kalinowski J."/>
            <person name="Ruckert C."/>
        </authorList>
    </citation>
    <scope>NUCLEOTIDE SEQUENCE</scope>
    <source>
        <strain evidence="1">CGMCC 1.12997</strain>
    </source>
</reference>
<organism evidence="1 2">
    <name type="scientific">Edaphobacter dinghuensis</name>
    <dbReference type="NCBI Taxonomy" id="1560005"/>
    <lineage>
        <taxon>Bacteria</taxon>
        <taxon>Pseudomonadati</taxon>
        <taxon>Acidobacteriota</taxon>
        <taxon>Terriglobia</taxon>
        <taxon>Terriglobales</taxon>
        <taxon>Acidobacteriaceae</taxon>
        <taxon>Edaphobacter</taxon>
    </lineage>
</organism>
<dbReference type="Proteomes" id="UP000647241">
    <property type="component" value="Unassembled WGS sequence"/>
</dbReference>
<reference evidence="1" key="2">
    <citation type="submission" date="2020-09" db="EMBL/GenBank/DDBJ databases">
        <authorList>
            <person name="Sun Q."/>
            <person name="Zhou Y."/>
        </authorList>
    </citation>
    <scope>NUCLEOTIDE SEQUENCE</scope>
    <source>
        <strain evidence="1">CGMCC 1.12997</strain>
    </source>
</reference>
<dbReference type="EMBL" id="BMGT01000001">
    <property type="protein sequence ID" value="GGG67205.1"/>
    <property type="molecule type" value="Genomic_DNA"/>
</dbReference>